<dbReference type="PANTHER" id="PTHR12589">
    <property type="entry name" value="PYRUVOYL TETRAHYDROBIOPTERIN SYNTHASE"/>
    <property type="match status" value="1"/>
</dbReference>
<evidence type="ECO:0000256" key="10">
    <source>
        <dbReference type="ARBA" id="ARBA00048807"/>
    </source>
</evidence>
<evidence type="ECO:0000256" key="1">
    <source>
        <dbReference type="ARBA" id="ARBA00001947"/>
    </source>
</evidence>
<evidence type="ECO:0000256" key="8">
    <source>
        <dbReference type="ARBA" id="ARBA00023239"/>
    </source>
</evidence>
<comment type="similarity">
    <text evidence="3">Belongs to the PTPS family. QueD subfamily.</text>
</comment>
<dbReference type="EC" id="4.1.2.50" evidence="4"/>
<protein>
    <recommendedName>
        <fullName evidence="5">6-carboxy-5,6,7,8-tetrahydropterin synthase</fullName>
        <ecNumber evidence="4">4.1.2.50</ecNumber>
    </recommendedName>
    <alternativeName>
        <fullName evidence="9">Queuosine biosynthesis protein QueD</fullName>
    </alternativeName>
</protein>
<evidence type="ECO:0000313" key="12">
    <source>
        <dbReference type="Proteomes" id="UP000254808"/>
    </source>
</evidence>
<dbReference type="InterPro" id="IPR038418">
    <property type="entry name" value="6-PTP_synth/QueD_sf"/>
</dbReference>
<reference evidence="11 12" key="1">
    <citation type="submission" date="2018-03" db="EMBL/GenBank/DDBJ databases">
        <title>Phenotypic and genomic properties of Cyclonatronum proteinivorum gen. nov., sp. nov., a haloalkaliphilic bacteroidete from soda lakes possessing Na+-translocating rhodopsin.</title>
        <authorList>
            <person name="Toshchakov S.V."/>
            <person name="Korzhenkov A."/>
            <person name="Samarov N.I."/>
            <person name="Kublanov I.V."/>
            <person name="Muntyan M.S."/>
            <person name="Sorokin D.Y."/>
        </authorList>
    </citation>
    <scope>NUCLEOTIDE SEQUENCE [LARGE SCALE GENOMIC DNA]</scope>
    <source>
        <strain evidence="11 12">Omega</strain>
    </source>
</reference>
<evidence type="ECO:0000256" key="3">
    <source>
        <dbReference type="ARBA" id="ARBA00008900"/>
    </source>
</evidence>
<keyword evidence="8" id="KW-0456">Lyase</keyword>
<dbReference type="Pfam" id="PF01242">
    <property type="entry name" value="PTPS"/>
    <property type="match status" value="1"/>
</dbReference>
<dbReference type="GO" id="GO:0070497">
    <property type="term" value="F:6-carboxytetrahydropterin synthase activity"/>
    <property type="evidence" value="ECO:0007669"/>
    <property type="project" value="UniProtKB-EC"/>
</dbReference>
<dbReference type="PANTHER" id="PTHR12589:SF7">
    <property type="entry name" value="6-PYRUVOYL TETRAHYDROBIOPTERIN SYNTHASE"/>
    <property type="match status" value="1"/>
</dbReference>
<evidence type="ECO:0000256" key="2">
    <source>
        <dbReference type="ARBA" id="ARBA00005061"/>
    </source>
</evidence>
<keyword evidence="7" id="KW-0862">Zinc</keyword>
<dbReference type="FunFam" id="3.30.479.10:FF:000003">
    <property type="entry name" value="6-pyruvoyl tetrahydrobiopterin synthase"/>
    <property type="match status" value="1"/>
</dbReference>
<dbReference type="Gene3D" id="3.30.479.10">
    <property type="entry name" value="6-pyruvoyl tetrahydropterin synthase/QueD"/>
    <property type="match status" value="1"/>
</dbReference>
<sequence>MVYVTRKVHFNAAHRLHNPKKSDEWNAETYGDCNHINWHGHNYVMEVTVAGMPDPDTGYVIDLGDLKRILNDKIINKCDHRNLNIDVDFLKDTIPSTENLVIKFFEQIKDDVERASSTGSRLFSVKLFETERNFAEYCPYMSLNY</sequence>
<evidence type="ECO:0000256" key="9">
    <source>
        <dbReference type="ARBA" id="ARBA00031449"/>
    </source>
</evidence>
<evidence type="ECO:0000313" key="11">
    <source>
        <dbReference type="EMBL" id="AXJ01551.1"/>
    </source>
</evidence>
<dbReference type="GO" id="GO:0046872">
    <property type="term" value="F:metal ion binding"/>
    <property type="evidence" value="ECO:0007669"/>
    <property type="project" value="UniProtKB-KW"/>
</dbReference>
<evidence type="ECO:0000256" key="6">
    <source>
        <dbReference type="ARBA" id="ARBA00022723"/>
    </source>
</evidence>
<name>A0A345UM49_9BACT</name>
<dbReference type="SUPFAM" id="SSF55620">
    <property type="entry name" value="Tetrahydrobiopterin biosynthesis enzymes-like"/>
    <property type="match status" value="1"/>
</dbReference>
<comment type="pathway">
    <text evidence="2">Purine metabolism; 7-cyano-7-deazaguanine biosynthesis.</text>
</comment>
<evidence type="ECO:0000256" key="4">
    <source>
        <dbReference type="ARBA" id="ARBA00012982"/>
    </source>
</evidence>
<keyword evidence="6" id="KW-0479">Metal-binding</keyword>
<comment type="cofactor">
    <cofactor evidence="1">
        <name>Zn(2+)</name>
        <dbReference type="ChEBI" id="CHEBI:29105"/>
    </cofactor>
</comment>
<dbReference type="OrthoDB" id="9804698at2"/>
<evidence type="ECO:0000256" key="5">
    <source>
        <dbReference type="ARBA" id="ARBA00018141"/>
    </source>
</evidence>
<dbReference type="InterPro" id="IPR007115">
    <property type="entry name" value="6-PTP_synth/QueD"/>
</dbReference>
<gene>
    <name evidence="11" type="ORF">CYPRO_2305</name>
</gene>
<dbReference type="RefSeq" id="WP_114985785.1">
    <property type="nucleotide sequence ID" value="NZ_CP027806.1"/>
</dbReference>
<comment type="catalytic activity">
    <reaction evidence="10">
        <text>7,8-dihydroneopterin 3'-triphosphate + H2O = 6-carboxy-5,6,7,8-tetrahydropterin + triphosphate + acetaldehyde + 2 H(+)</text>
        <dbReference type="Rhea" id="RHEA:27966"/>
        <dbReference type="ChEBI" id="CHEBI:15343"/>
        <dbReference type="ChEBI" id="CHEBI:15377"/>
        <dbReference type="ChEBI" id="CHEBI:15378"/>
        <dbReference type="ChEBI" id="CHEBI:18036"/>
        <dbReference type="ChEBI" id="CHEBI:58462"/>
        <dbReference type="ChEBI" id="CHEBI:61032"/>
        <dbReference type="EC" id="4.1.2.50"/>
    </reaction>
</comment>
<keyword evidence="12" id="KW-1185">Reference proteome</keyword>
<organism evidence="11 12">
    <name type="scientific">Cyclonatronum proteinivorum</name>
    <dbReference type="NCBI Taxonomy" id="1457365"/>
    <lineage>
        <taxon>Bacteria</taxon>
        <taxon>Pseudomonadati</taxon>
        <taxon>Balneolota</taxon>
        <taxon>Balneolia</taxon>
        <taxon>Balneolales</taxon>
        <taxon>Cyclonatronaceae</taxon>
        <taxon>Cyclonatronum</taxon>
    </lineage>
</organism>
<dbReference type="AlphaFoldDB" id="A0A345UM49"/>
<dbReference type="EMBL" id="CP027806">
    <property type="protein sequence ID" value="AXJ01551.1"/>
    <property type="molecule type" value="Genomic_DNA"/>
</dbReference>
<dbReference type="UniPathway" id="UPA00391"/>
<dbReference type="Proteomes" id="UP000254808">
    <property type="component" value="Chromosome"/>
</dbReference>
<evidence type="ECO:0000256" key="7">
    <source>
        <dbReference type="ARBA" id="ARBA00022833"/>
    </source>
</evidence>
<dbReference type="KEGG" id="cprv:CYPRO_2305"/>
<accession>A0A345UM49</accession>
<proteinExistence type="inferred from homology"/>